<dbReference type="InterPro" id="IPR018378">
    <property type="entry name" value="C-type_lectin_CS"/>
</dbReference>
<keyword evidence="1 4" id="KW-0732">Signal</keyword>
<sequence length="225" mass="25434">MKCLLLLLVLLLGTVSALHLENDVLHLESLETEAYLGQDLDSSGEQERELVLTKEVIQAEGEEVKVSTCQDTFEDEEAMESDPAALDKGFQCPREEDTIEVQGSPRCKTCRFLLVRTPTTFSRAENVCKRCYGGNLVSIHNFNFNYRIQCSASSANQGQVWIGGILRGWFLWKRFCWTDGSHWNFAYWSPGQPKHGSGCCVALCTKGGYWRRAQCKKQLPFVCSF</sequence>
<name>A0A2K5D998_AOTNA</name>
<dbReference type="SUPFAM" id="SSF56436">
    <property type="entry name" value="C-type lectin-like"/>
    <property type="match status" value="1"/>
</dbReference>
<dbReference type="GO" id="GO:0001694">
    <property type="term" value="P:histamine biosynthetic process"/>
    <property type="evidence" value="ECO:0007669"/>
    <property type="project" value="Ensembl"/>
</dbReference>
<dbReference type="Pfam" id="PF00059">
    <property type="entry name" value="Lectin_C"/>
    <property type="match status" value="1"/>
</dbReference>
<dbReference type="AlphaFoldDB" id="A0A2K5D998"/>
<evidence type="ECO:0000313" key="6">
    <source>
        <dbReference type="Ensembl" id="ENSANAP00000017508.1"/>
    </source>
</evidence>
<keyword evidence="2" id="KW-0430">Lectin</keyword>
<feature type="domain" description="C-type lectin" evidence="5">
    <location>
        <begin position="110"/>
        <end position="224"/>
    </location>
</feature>
<protein>
    <submittedName>
        <fullName evidence="6">Proteoglycan 3, pro eosinophil major basic protein 2</fullName>
    </submittedName>
</protein>
<dbReference type="CTD" id="10394"/>
<organism evidence="6 7">
    <name type="scientific">Aotus nancymaae</name>
    <name type="common">Ma's night monkey</name>
    <dbReference type="NCBI Taxonomy" id="37293"/>
    <lineage>
        <taxon>Eukaryota</taxon>
        <taxon>Metazoa</taxon>
        <taxon>Chordata</taxon>
        <taxon>Craniata</taxon>
        <taxon>Vertebrata</taxon>
        <taxon>Euteleostomi</taxon>
        <taxon>Mammalia</taxon>
        <taxon>Eutheria</taxon>
        <taxon>Euarchontoglires</taxon>
        <taxon>Primates</taxon>
        <taxon>Haplorrhini</taxon>
        <taxon>Platyrrhini</taxon>
        <taxon>Aotidae</taxon>
        <taxon>Aotus</taxon>
    </lineage>
</organism>
<dbReference type="CDD" id="cd03598">
    <property type="entry name" value="CLECT_EMBP_like"/>
    <property type="match status" value="1"/>
</dbReference>
<feature type="chain" id="PRO_5014474868" evidence="4">
    <location>
        <begin position="18"/>
        <end position="225"/>
    </location>
</feature>
<proteinExistence type="predicted"/>
<feature type="signal peptide" evidence="4">
    <location>
        <begin position="1"/>
        <end position="17"/>
    </location>
</feature>
<dbReference type="InterPro" id="IPR001304">
    <property type="entry name" value="C-type_lectin-like"/>
</dbReference>
<dbReference type="GO" id="GO:0019370">
    <property type="term" value="P:leukotriene biosynthetic process"/>
    <property type="evidence" value="ECO:0007669"/>
    <property type="project" value="Ensembl"/>
</dbReference>
<dbReference type="PROSITE" id="PS50041">
    <property type="entry name" value="C_TYPE_LECTIN_2"/>
    <property type="match status" value="1"/>
</dbReference>
<evidence type="ECO:0000256" key="1">
    <source>
        <dbReference type="ARBA" id="ARBA00022729"/>
    </source>
</evidence>
<dbReference type="GeneTree" id="ENSGT00440000039859"/>
<dbReference type="GO" id="GO:0045575">
    <property type="term" value="P:basophil activation"/>
    <property type="evidence" value="ECO:0007669"/>
    <property type="project" value="Ensembl"/>
</dbReference>
<dbReference type="GeneID" id="105733841"/>
<accession>A0A2K5D998</accession>
<dbReference type="PANTHER" id="PTHR22803">
    <property type="entry name" value="MANNOSE, PHOSPHOLIPASE, LECTIN RECEPTOR RELATED"/>
    <property type="match status" value="1"/>
</dbReference>
<dbReference type="OrthoDB" id="6369810at2759"/>
<dbReference type="KEGG" id="anan:105733841"/>
<keyword evidence="7" id="KW-1185">Reference proteome</keyword>
<dbReference type="InterPro" id="IPR050111">
    <property type="entry name" value="C-type_lectin/snaclec_domain"/>
</dbReference>
<dbReference type="GO" id="GO:0030246">
    <property type="term" value="F:carbohydrate binding"/>
    <property type="evidence" value="ECO:0007669"/>
    <property type="project" value="UniProtKB-KW"/>
</dbReference>
<dbReference type="PRINTS" id="PR00770">
    <property type="entry name" value="EMAJORBASICP"/>
</dbReference>
<dbReference type="Ensembl" id="ENSANAT00000035366.1">
    <property type="protein sequence ID" value="ENSANAP00000017508.1"/>
    <property type="gene ID" value="ENSANAG00000026629.1"/>
</dbReference>
<dbReference type="Gene3D" id="3.10.100.10">
    <property type="entry name" value="Mannose-Binding Protein A, subunit A"/>
    <property type="match status" value="1"/>
</dbReference>
<reference evidence="6" key="1">
    <citation type="submission" date="2025-08" db="UniProtKB">
        <authorList>
            <consortium name="Ensembl"/>
        </authorList>
    </citation>
    <scope>IDENTIFICATION</scope>
</reference>
<dbReference type="GO" id="GO:0017148">
    <property type="term" value="P:negative regulation of translation"/>
    <property type="evidence" value="ECO:0007669"/>
    <property type="project" value="Ensembl"/>
</dbReference>
<dbReference type="InterPro" id="IPR016187">
    <property type="entry name" value="CTDL_fold"/>
</dbReference>
<dbReference type="GO" id="GO:0042119">
    <property type="term" value="P:neutrophil activation"/>
    <property type="evidence" value="ECO:0007669"/>
    <property type="project" value="Ensembl"/>
</dbReference>
<reference evidence="6" key="2">
    <citation type="submission" date="2025-09" db="UniProtKB">
        <authorList>
            <consortium name="Ensembl"/>
        </authorList>
    </citation>
    <scope>IDENTIFICATION</scope>
</reference>
<dbReference type="OMA" id="FCWTDGS"/>
<dbReference type="GO" id="GO:0032757">
    <property type="term" value="P:positive regulation of interleukin-8 production"/>
    <property type="evidence" value="ECO:0007669"/>
    <property type="project" value="Ensembl"/>
</dbReference>
<evidence type="ECO:0000313" key="7">
    <source>
        <dbReference type="Proteomes" id="UP000233020"/>
    </source>
</evidence>
<evidence type="ECO:0000256" key="4">
    <source>
        <dbReference type="SAM" id="SignalP"/>
    </source>
</evidence>
<dbReference type="Proteomes" id="UP000233020">
    <property type="component" value="Unplaced"/>
</dbReference>
<dbReference type="InterPro" id="IPR002352">
    <property type="entry name" value="Eosinophil_major_basic"/>
</dbReference>
<evidence type="ECO:0000256" key="2">
    <source>
        <dbReference type="ARBA" id="ARBA00022734"/>
    </source>
</evidence>
<keyword evidence="3" id="KW-1015">Disulfide bond</keyword>
<evidence type="ECO:0000259" key="5">
    <source>
        <dbReference type="PROSITE" id="PS50041"/>
    </source>
</evidence>
<dbReference type="SMART" id="SM00034">
    <property type="entry name" value="CLECT"/>
    <property type="match status" value="1"/>
</dbReference>
<dbReference type="FunFam" id="3.10.100.10:FF:000090">
    <property type="entry name" value="Proteoglycan 2, bone marrow"/>
    <property type="match status" value="1"/>
</dbReference>
<dbReference type="InterPro" id="IPR033816">
    <property type="entry name" value="EMBP_CTLD"/>
</dbReference>
<dbReference type="GO" id="GO:0006955">
    <property type="term" value="P:immune response"/>
    <property type="evidence" value="ECO:0007669"/>
    <property type="project" value="InterPro"/>
</dbReference>
<dbReference type="STRING" id="37293.ENSANAP00000017508"/>
<dbReference type="GO" id="GO:0042554">
    <property type="term" value="P:superoxide anion generation"/>
    <property type="evidence" value="ECO:0007669"/>
    <property type="project" value="Ensembl"/>
</dbReference>
<dbReference type="PROSITE" id="PS00615">
    <property type="entry name" value="C_TYPE_LECTIN_1"/>
    <property type="match status" value="1"/>
</dbReference>
<evidence type="ECO:0000256" key="3">
    <source>
        <dbReference type="ARBA" id="ARBA00023157"/>
    </source>
</evidence>
<dbReference type="InterPro" id="IPR016186">
    <property type="entry name" value="C-type_lectin-like/link_sf"/>
</dbReference>
<gene>
    <name evidence="6" type="primary">PRG3</name>
</gene>